<name>A0A918J9B3_9ACTN</name>
<comment type="caution">
    <text evidence="1">The sequence shown here is derived from an EMBL/GenBank/DDBJ whole genome shotgun (WGS) entry which is preliminary data.</text>
</comment>
<protein>
    <submittedName>
        <fullName evidence="1">Uncharacterized protein</fullName>
    </submittedName>
</protein>
<sequence length="86" mass="9186">MLPSLGSTIRLIIRRVVVLPQPEGPTRTVIARSGMSSDNRSTATVPSGYRFVTESIRIKTPKPFGVADVRPLAATVVDARAVAGRV</sequence>
<dbReference type="AlphaFoldDB" id="A0A918J9B3"/>
<gene>
    <name evidence="1" type="ORF">GCM10010503_47040</name>
</gene>
<accession>A0A918J9B3</accession>
<evidence type="ECO:0000313" key="1">
    <source>
        <dbReference type="EMBL" id="GGW64441.1"/>
    </source>
</evidence>
<keyword evidence="2" id="KW-1185">Reference proteome</keyword>
<organism evidence="1 2">
    <name type="scientific">Streptomyces lucensis JCM 4490</name>
    <dbReference type="NCBI Taxonomy" id="1306176"/>
    <lineage>
        <taxon>Bacteria</taxon>
        <taxon>Bacillati</taxon>
        <taxon>Actinomycetota</taxon>
        <taxon>Actinomycetes</taxon>
        <taxon>Kitasatosporales</taxon>
        <taxon>Streptomycetaceae</taxon>
        <taxon>Streptomyces</taxon>
    </lineage>
</organism>
<evidence type="ECO:0000313" key="2">
    <source>
        <dbReference type="Proteomes" id="UP000620224"/>
    </source>
</evidence>
<reference evidence="1" key="2">
    <citation type="submission" date="2020-09" db="EMBL/GenBank/DDBJ databases">
        <authorList>
            <person name="Sun Q."/>
            <person name="Ohkuma M."/>
        </authorList>
    </citation>
    <scope>NUCLEOTIDE SEQUENCE</scope>
    <source>
        <strain evidence="1">JCM 4490</strain>
    </source>
</reference>
<proteinExistence type="predicted"/>
<reference evidence="1" key="1">
    <citation type="journal article" date="2014" name="Int. J. Syst. Evol. Microbiol.">
        <title>Complete genome sequence of Corynebacterium casei LMG S-19264T (=DSM 44701T), isolated from a smear-ripened cheese.</title>
        <authorList>
            <consortium name="US DOE Joint Genome Institute (JGI-PGF)"/>
            <person name="Walter F."/>
            <person name="Albersmeier A."/>
            <person name="Kalinowski J."/>
            <person name="Ruckert C."/>
        </authorList>
    </citation>
    <scope>NUCLEOTIDE SEQUENCE</scope>
    <source>
        <strain evidence="1">JCM 4490</strain>
    </source>
</reference>
<dbReference type="EMBL" id="BMUE01000010">
    <property type="protein sequence ID" value="GGW64441.1"/>
    <property type="molecule type" value="Genomic_DNA"/>
</dbReference>
<dbReference type="Proteomes" id="UP000620224">
    <property type="component" value="Unassembled WGS sequence"/>
</dbReference>